<sequence length="62" mass="6061">MDVSGAGGKAKKGAAGRKAGGPTKKSVSRSSRAGPACSWSQPDATISAKLSPCCMDALGTHA</sequence>
<evidence type="ECO:0000313" key="2">
    <source>
        <dbReference type="EMBL" id="ACG32276.1"/>
    </source>
</evidence>
<reference evidence="2" key="1">
    <citation type="journal article" date="2009" name="Plant Mol. Biol.">
        <title>Insights into corn genes derived from large-scale cDNA sequencing.</title>
        <authorList>
            <person name="Alexandrov N.N."/>
            <person name="Brover V.V."/>
            <person name="Freidin S."/>
            <person name="Troukhan M.E."/>
            <person name="Tatarinova T.V."/>
            <person name="Zhang H."/>
            <person name="Swaller T.J."/>
            <person name="Lu Y.P."/>
            <person name="Bouck J."/>
            <person name="Flavell R.B."/>
            <person name="Feldmann K.A."/>
        </authorList>
    </citation>
    <scope>NUCLEOTIDE SEQUENCE</scope>
</reference>
<accession>B6T593</accession>
<feature type="region of interest" description="Disordered" evidence="1">
    <location>
        <begin position="1"/>
        <end position="42"/>
    </location>
</feature>
<name>B6T593_MAIZE</name>
<dbReference type="EMBL" id="EU960158">
    <property type="protein sequence ID" value="ACG32276.1"/>
    <property type="molecule type" value="mRNA"/>
</dbReference>
<proteinExistence type="evidence at transcript level"/>
<evidence type="ECO:0000256" key="1">
    <source>
        <dbReference type="SAM" id="MobiDB-lite"/>
    </source>
</evidence>
<organism evidence="2">
    <name type="scientific">Zea mays</name>
    <name type="common">Maize</name>
    <dbReference type="NCBI Taxonomy" id="4577"/>
    <lineage>
        <taxon>Eukaryota</taxon>
        <taxon>Viridiplantae</taxon>
        <taxon>Streptophyta</taxon>
        <taxon>Embryophyta</taxon>
        <taxon>Tracheophyta</taxon>
        <taxon>Spermatophyta</taxon>
        <taxon>Magnoliopsida</taxon>
        <taxon>Liliopsida</taxon>
        <taxon>Poales</taxon>
        <taxon>Poaceae</taxon>
        <taxon>PACMAD clade</taxon>
        <taxon>Panicoideae</taxon>
        <taxon>Andropogonodae</taxon>
        <taxon>Andropogoneae</taxon>
        <taxon>Tripsacinae</taxon>
        <taxon>Zea</taxon>
    </lineage>
</organism>
<protein>
    <submittedName>
        <fullName evidence="2">Uncharacterized protein</fullName>
    </submittedName>
</protein>
<dbReference type="AlphaFoldDB" id="B6T593"/>